<dbReference type="SUPFAM" id="SSF90123">
    <property type="entry name" value="ABC transporter transmembrane region"/>
    <property type="match status" value="1"/>
</dbReference>
<keyword evidence="10 11" id="KW-0472">Membrane</keyword>
<evidence type="ECO:0000259" key="13">
    <source>
        <dbReference type="PROSITE" id="PS50929"/>
    </source>
</evidence>
<keyword evidence="8 11" id="KW-1133">Transmembrane helix</keyword>
<evidence type="ECO:0000256" key="11">
    <source>
        <dbReference type="SAM" id="Phobius"/>
    </source>
</evidence>
<evidence type="ECO:0000256" key="5">
    <source>
        <dbReference type="ARBA" id="ARBA00022692"/>
    </source>
</evidence>
<feature type="domain" description="ABC transmembrane type-1" evidence="13">
    <location>
        <begin position="42"/>
        <end position="312"/>
    </location>
</feature>
<dbReference type="Pfam" id="PF00664">
    <property type="entry name" value="ABC_membrane"/>
    <property type="match status" value="1"/>
</dbReference>
<dbReference type="GO" id="GO:0005524">
    <property type="term" value="F:ATP binding"/>
    <property type="evidence" value="ECO:0007669"/>
    <property type="project" value="UniProtKB-KW"/>
</dbReference>
<keyword evidence="3" id="KW-1003">Cell membrane</keyword>
<dbReference type="PANTHER" id="PTHR43394:SF1">
    <property type="entry name" value="ATP-BINDING CASSETTE SUB-FAMILY B MEMBER 10, MITOCHONDRIAL"/>
    <property type="match status" value="1"/>
</dbReference>
<gene>
    <name evidence="14" type="ORF">EP47_08750</name>
</gene>
<organism evidence="14 15">
    <name type="scientific">Legionella norrlandica</name>
    <dbReference type="NCBI Taxonomy" id="1498499"/>
    <lineage>
        <taxon>Bacteria</taxon>
        <taxon>Pseudomonadati</taxon>
        <taxon>Pseudomonadota</taxon>
        <taxon>Gammaproteobacteria</taxon>
        <taxon>Legionellales</taxon>
        <taxon>Legionellaceae</taxon>
        <taxon>Legionella</taxon>
    </lineage>
</organism>
<accession>A0A0A2SW78</accession>
<dbReference type="Pfam" id="PF00005">
    <property type="entry name" value="ABC_tran"/>
    <property type="match status" value="1"/>
</dbReference>
<keyword evidence="15" id="KW-1185">Reference proteome</keyword>
<name>A0A0A2SW78_9GAMM</name>
<dbReference type="GO" id="GO:0015421">
    <property type="term" value="F:ABC-type oligopeptide transporter activity"/>
    <property type="evidence" value="ECO:0007669"/>
    <property type="project" value="TreeGrafter"/>
</dbReference>
<feature type="transmembrane region" description="Helical" evidence="11">
    <location>
        <begin position="170"/>
        <end position="190"/>
    </location>
</feature>
<dbReference type="Gene3D" id="3.40.50.300">
    <property type="entry name" value="P-loop containing nucleotide triphosphate hydrolases"/>
    <property type="match status" value="1"/>
</dbReference>
<dbReference type="SUPFAM" id="SSF52540">
    <property type="entry name" value="P-loop containing nucleoside triphosphate hydrolases"/>
    <property type="match status" value="1"/>
</dbReference>
<dbReference type="FunFam" id="3.40.50.300:FF:000287">
    <property type="entry name" value="Multidrug ABC transporter ATP-binding protein"/>
    <property type="match status" value="1"/>
</dbReference>
<evidence type="ECO:0000313" key="14">
    <source>
        <dbReference type="EMBL" id="KGP63976.1"/>
    </source>
</evidence>
<dbReference type="PROSITE" id="PS50929">
    <property type="entry name" value="ABC_TM1F"/>
    <property type="match status" value="1"/>
</dbReference>
<protein>
    <submittedName>
        <fullName evidence="14">ABC transporter ATP-binding protein</fullName>
    </submittedName>
</protein>
<evidence type="ECO:0000256" key="2">
    <source>
        <dbReference type="ARBA" id="ARBA00022448"/>
    </source>
</evidence>
<evidence type="ECO:0000256" key="4">
    <source>
        <dbReference type="ARBA" id="ARBA00022519"/>
    </source>
</evidence>
<evidence type="ECO:0000259" key="12">
    <source>
        <dbReference type="PROSITE" id="PS50893"/>
    </source>
</evidence>
<dbReference type="AlphaFoldDB" id="A0A0A2SW78"/>
<dbReference type="Proteomes" id="UP000054422">
    <property type="component" value="Unassembled WGS sequence"/>
</dbReference>
<evidence type="ECO:0000256" key="3">
    <source>
        <dbReference type="ARBA" id="ARBA00022475"/>
    </source>
</evidence>
<dbReference type="OrthoDB" id="6336411at2"/>
<dbReference type="STRING" id="1498499.EP47_08750"/>
<dbReference type="InterPro" id="IPR003439">
    <property type="entry name" value="ABC_transporter-like_ATP-bd"/>
</dbReference>
<dbReference type="Gene3D" id="1.20.1560.10">
    <property type="entry name" value="ABC transporter type 1, transmembrane domain"/>
    <property type="match status" value="1"/>
</dbReference>
<keyword evidence="4" id="KW-0997">Cell inner membrane</keyword>
<dbReference type="InterPro" id="IPR039421">
    <property type="entry name" value="Type_1_exporter"/>
</dbReference>
<dbReference type="GO" id="GO:0006869">
    <property type="term" value="P:lipid transport"/>
    <property type="evidence" value="ECO:0007669"/>
    <property type="project" value="UniProtKB-KW"/>
</dbReference>
<keyword evidence="9" id="KW-0445">Lipid transport</keyword>
<evidence type="ECO:0000313" key="15">
    <source>
        <dbReference type="Proteomes" id="UP000054422"/>
    </source>
</evidence>
<feature type="transmembrane region" description="Helical" evidence="11">
    <location>
        <begin position="248"/>
        <end position="275"/>
    </location>
</feature>
<comment type="subcellular location">
    <subcellularLocation>
        <location evidence="1">Cell membrane</location>
        <topology evidence="1">Multi-pass membrane protein</topology>
    </subcellularLocation>
</comment>
<feature type="domain" description="ABC transporter" evidence="12">
    <location>
        <begin position="348"/>
        <end position="582"/>
    </location>
</feature>
<dbReference type="PROSITE" id="PS50893">
    <property type="entry name" value="ABC_TRANSPORTER_2"/>
    <property type="match status" value="1"/>
</dbReference>
<dbReference type="GO" id="GO:0005886">
    <property type="term" value="C:plasma membrane"/>
    <property type="evidence" value="ECO:0007669"/>
    <property type="project" value="UniProtKB-SubCell"/>
</dbReference>
<dbReference type="InterPro" id="IPR017871">
    <property type="entry name" value="ABC_transporter-like_CS"/>
</dbReference>
<evidence type="ECO:0000256" key="8">
    <source>
        <dbReference type="ARBA" id="ARBA00022989"/>
    </source>
</evidence>
<dbReference type="EMBL" id="JNCF01000007">
    <property type="protein sequence ID" value="KGP63976.1"/>
    <property type="molecule type" value="Genomic_DNA"/>
</dbReference>
<evidence type="ECO:0000256" key="9">
    <source>
        <dbReference type="ARBA" id="ARBA00023055"/>
    </source>
</evidence>
<evidence type="ECO:0000256" key="10">
    <source>
        <dbReference type="ARBA" id="ARBA00023136"/>
    </source>
</evidence>
<dbReference type="GO" id="GO:0016887">
    <property type="term" value="F:ATP hydrolysis activity"/>
    <property type="evidence" value="ECO:0007669"/>
    <property type="project" value="InterPro"/>
</dbReference>
<reference evidence="14 15" key="1">
    <citation type="submission" date="2014-05" db="EMBL/GenBank/DDBJ databases">
        <authorList>
            <person name="Rizzardi K."/>
            <person name="Winiecka-Krusnell J."/>
            <person name="Ramliden M."/>
            <person name="Alm E."/>
            <person name="Andersson S."/>
            <person name="Byfors S."/>
        </authorList>
    </citation>
    <scope>NUCLEOTIDE SEQUENCE [LARGE SCALE GENOMIC DNA]</scope>
    <source>
        <strain evidence="14 15">LEGN</strain>
    </source>
</reference>
<feature type="transmembrane region" description="Helical" evidence="11">
    <location>
        <begin position="23"/>
        <end position="43"/>
    </location>
</feature>
<evidence type="ECO:0000256" key="6">
    <source>
        <dbReference type="ARBA" id="ARBA00022741"/>
    </source>
</evidence>
<keyword evidence="7 14" id="KW-0067">ATP-binding</keyword>
<feature type="transmembrane region" description="Helical" evidence="11">
    <location>
        <begin position="63"/>
        <end position="86"/>
    </location>
</feature>
<keyword evidence="5 11" id="KW-0812">Transmembrane</keyword>
<keyword evidence="2" id="KW-0813">Transport</keyword>
<dbReference type="RefSeq" id="WP_035887570.1">
    <property type="nucleotide sequence ID" value="NZ_JNCF01000007.1"/>
</dbReference>
<evidence type="ECO:0000256" key="1">
    <source>
        <dbReference type="ARBA" id="ARBA00004651"/>
    </source>
</evidence>
<dbReference type="InterPro" id="IPR011527">
    <property type="entry name" value="ABC1_TM_dom"/>
</dbReference>
<evidence type="ECO:0000256" key="7">
    <source>
        <dbReference type="ARBA" id="ARBA00022840"/>
    </source>
</evidence>
<dbReference type="InterPro" id="IPR036640">
    <property type="entry name" value="ABC1_TM_sf"/>
</dbReference>
<keyword evidence="6" id="KW-0547">Nucleotide-binding</keyword>
<comment type="caution">
    <text evidence="14">The sequence shown here is derived from an EMBL/GenBank/DDBJ whole genome shotgun (WGS) entry which is preliminary data.</text>
</comment>
<dbReference type="PANTHER" id="PTHR43394">
    <property type="entry name" value="ATP-DEPENDENT PERMEASE MDL1, MITOCHONDRIAL"/>
    <property type="match status" value="1"/>
</dbReference>
<proteinExistence type="predicted"/>
<feature type="transmembrane region" description="Helical" evidence="11">
    <location>
        <begin position="145"/>
        <end position="164"/>
    </location>
</feature>
<dbReference type="PROSITE" id="PS00211">
    <property type="entry name" value="ABC_TRANSPORTER_1"/>
    <property type="match status" value="1"/>
</dbReference>
<dbReference type="InterPro" id="IPR027417">
    <property type="entry name" value="P-loop_NTPase"/>
</dbReference>
<sequence length="614" mass="70083">MSDLQQLPNTIIRFSWHFIKNNPWLYALFFIAPMVMVFETNVIPYSLKMIVDEITNYQGDKDAIFHEVAPALYLGGSAWFGVILVLRLHNWWQAHLIPRFQANIRMTLFSYLIQHSHYFFSNQLAGNLANKISDIPRSLEAIRKIISCNVNTTFAAITVSIILMLTINPWFAFILFSWIIVQLIISFYSAKEINKLARKNAEDKSILKGKIVDSLSNINTVKLFVQNEYEKKYVWKTQNKEVQSNKRLVLFINFFRLLVDIPVSIMLVVMIYSVVSFWQRNLISTGDVVFIFTTSFAIMNQMWNLSNSLCDLFVEVGIVKQALAILSQPIEIQDAANAKELKVTQGEIRFENVTFHHKDGQELFAKKSLVIPGKQKVGLVGYSGGGKTTFINLILRYFDVNSGRILIDNQDISQISQFSLRKSISMIPQDTHLFHRTLLENIQYGKEDATKEEVVTAASLANCMDFIQNLPHGFSTIVGERGAKLSGGQRQRIAIARAFLHQTSILILDEATSQLDSLTEECIQESLQSLCEGKTTIVVAHRLSTLLNMDRILVFDKGVIVEDGTHEELIEKKGLYKSMWDAQTAGFLPDIREEDGKTHYEELKRPYRAHAEFS</sequence>
<dbReference type="InterPro" id="IPR003593">
    <property type="entry name" value="AAA+_ATPase"/>
</dbReference>
<dbReference type="SMART" id="SM00382">
    <property type="entry name" value="AAA"/>
    <property type="match status" value="1"/>
</dbReference>